<dbReference type="AlphaFoldDB" id="A0A7C8I3W3"/>
<keyword evidence="3" id="KW-1185">Reference proteome</keyword>
<evidence type="ECO:0000313" key="3">
    <source>
        <dbReference type="Proteomes" id="UP000481861"/>
    </source>
</evidence>
<dbReference type="Proteomes" id="UP000481861">
    <property type="component" value="Unassembled WGS sequence"/>
</dbReference>
<dbReference type="InterPro" id="IPR001810">
    <property type="entry name" value="F-box_dom"/>
</dbReference>
<name>A0A7C8I3W3_9PLEO</name>
<dbReference type="PROSITE" id="PS50181">
    <property type="entry name" value="FBOX"/>
    <property type="match status" value="1"/>
</dbReference>
<evidence type="ECO:0000313" key="2">
    <source>
        <dbReference type="EMBL" id="KAF2867492.1"/>
    </source>
</evidence>
<gene>
    <name evidence="2" type="ORF">BDV95DRAFT_582244</name>
</gene>
<organism evidence="2 3">
    <name type="scientific">Massariosphaeria phaeospora</name>
    <dbReference type="NCBI Taxonomy" id="100035"/>
    <lineage>
        <taxon>Eukaryota</taxon>
        <taxon>Fungi</taxon>
        <taxon>Dikarya</taxon>
        <taxon>Ascomycota</taxon>
        <taxon>Pezizomycotina</taxon>
        <taxon>Dothideomycetes</taxon>
        <taxon>Pleosporomycetidae</taxon>
        <taxon>Pleosporales</taxon>
        <taxon>Pleosporales incertae sedis</taxon>
        <taxon>Massariosphaeria</taxon>
    </lineage>
</organism>
<comment type="caution">
    <text evidence="2">The sequence shown here is derived from an EMBL/GenBank/DDBJ whole genome shotgun (WGS) entry which is preliminary data.</text>
</comment>
<protein>
    <recommendedName>
        <fullName evidence="1">F-box domain-containing protein</fullName>
    </recommendedName>
</protein>
<sequence>MRAIPNLPNELLLRIANYVSDDDVRSAHRSLKNLALVSRKFRPIAQEVLFRHVVIVEDGHNYDNMIPLALFVRTLLDRPDLVPLIHGFDVDIRHRSLGHGFFCSQNSEPRCECGWAALRLRCIKTTPRIKQPGPRNYGFLDSPDYLHPTWSQNVLGGEEIALFALALDMLPKLKVLLLSLDSGQGMRAKFPTVADCFGTEDVDLSRIPGLVSLHSLRIHSSVPGKLLSFPELRHLHFRLPSYRDGRIGPRSQLLPTDMALSTTLQRLTIDLDLYEVHRMVSLCLQPKTSAGYFTGLQKRLMALKHLSIRLKLEGGVSPCHNDYNGLAMLLISDTVEHLVIDTFQYIKGNCHRSNLEEHELPEGFARLHPIQPMVSLTHLPRLRSVTAPEQALYGIIKCEFPPSIECIAVIDCITTPNLYARHLAASRSRYPKLNTLRLWLDRHNAYPSNCWKYTLPDKSVAYKSFDLESKMDPGVLTQLEDARIRVDQRNARGRPWRADA</sequence>
<reference evidence="2 3" key="1">
    <citation type="submission" date="2020-01" db="EMBL/GenBank/DDBJ databases">
        <authorList>
            <consortium name="DOE Joint Genome Institute"/>
            <person name="Haridas S."/>
            <person name="Albert R."/>
            <person name="Binder M."/>
            <person name="Bloem J."/>
            <person name="Labutti K."/>
            <person name="Salamov A."/>
            <person name="Andreopoulos B."/>
            <person name="Baker S.E."/>
            <person name="Barry K."/>
            <person name="Bills G."/>
            <person name="Bluhm B.H."/>
            <person name="Cannon C."/>
            <person name="Castanera R."/>
            <person name="Culley D.E."/>
            <person name="Daum C."/>
            <person name="Ezra D."/>
            <person name="Gonzalez J.B."/>
            <person name="Henrissat B."/>
            <person name="Kuo A."/>
            <person name="Liang C."/>
            <person name="Lipzen A."/>
            <person name="Lutzoni F."/>
            <person name="Magnuson J."/>
            <person name="Mondo S."/>
            <person name="Nolan M."/>
            <person name="Ohm R."/>
            <person name="Pangilinan J."/>
            <person name="Park H.-J.H."/>
            <person name="Ramirez L."/>
            <person name="Alfaro M."/>
            <person name="Sun H."/>
            <person name="Tritt A."/>
            <person name="Yoshinaga Y."/>
            <person name="Zwiers L.-H.L."/>
            <person name="Turgeon B.G."/>
            <person name="Goodwin S.B."/>
            <person name="Spatafora J.W."/>
            <person name="Crous P.W."/>
            <person name="Grigoriev I.V."/>
        </authorList>
    </citation>
    <scope>NUCLEOTIDE SEQUENCE [LARGE SCALE GENOMIC DNA]</scope>
    <source>
        <strain evidence="2 3">CBS 611.86</strain>
    </source>
</reference>
<dbReference type="Pfam" id="PF12937">
    <property type="entry name" value="F-box-like"/>
    <property type="match status" value="1"/>
</dbReference>
<accession>A0A7C8I3W3</accession>
<feature type="domain" description="F-box" evidence="1">
    <location>
        <begin position="1"/>
        <end position="53"/>
    </location>
</feature>
<dbReference type="OrthoDB" id="3750626at2759"/>
<dbReference type="EMBL" id="JAADJZ010000023">
    <property type="protein sequence ID" value="KAF2867492.1"/>
    <property type="molecule type" value="Genomic_DNA"/>
</dbReference>
<evidence type="ECO:0000259" key="1">
    <source>
        <dbReference type="PROSITE" id="PS50181"/>
    </source>
</evidence>
<proteinExistence type="predicted"/>